<feature type="region of interest" description="Disordered" evidence="1">
    <location>
        <begin position="796"/>
        <end position="843"/>
    </location>
</feature>
<dbReference type="OrthoDB" id="383915at2759"/>
<feature type="region of interest" description="Disordered" evidence="1">
    <location>
        <begin position="1048"/>
        <end position="1070"/>
    </location>
</feature>
<feature type="transmembrane region" description="Helical" evidence="2">
    <location>
        <begin position="572"/>
        <end position="593"/>
    </location>
</feature>
<protein>
    <submittedName>
        <fullName evidence="3">Pv-fam-h protein</fullName>
    </submittedName>
</protein>
<dbReference type="EMBL" id="CP016246">
    <property type="protein sequence ID" value="ANQ07900.1"/>
    <property type="molecule type" value="Genomic_DNA"/>
</dbReference>
<feature type="compositionally biased region" description="Pro residues" evidence="1">
    <location>
        <begin position="494"/>
        <end position="507"/>
    </location>
</feature>
<feature type="compositionally biased region" description="Basic and acidic residues" evidence="1">
    <location>
        <begin position="381"/>
        <end position="392"/>
    </location>
</feature>
<dbReference type="Proteomes" id="UP000092716">
    <property type="component" value="Chromosome 8"/>
</dbReference>
<feature type="region of interest" description="Disordered" evidence="1">
    <location>
        <begin position="477"/>
        <end position="519"/>
    </location>
</feature>
<dbReference type="KEGG" id="pcot:PCOAH_00023290"/>
<dbReference type="AlphaFoldDB" id="A0A1B1DYT2"/>
<keyword evidence="4" id="KW-1185">Reference proteome</keyword>
<feature type="compositionally biased region" description="Basic and acidic residues" evidence="1">
    <location>
        <begin position="833"/>
        <end position="843"/>
    </location>
</feature>
<feature type="region of interest" description="Disordered" evidence="1">
    <location>
        <begin position="169"/>
        <end position="452"/>
    </location>
</feature>
<keyword evidence="2" id="KW-1133">Transmembrane helix</keyword>
<reference evidence="4" key="1">
    <citation type="submission" date="2016-06" db="EMBL/GenBank/DDBJ databases">
        <title>First high quality genome sequence of Plasmodium coatneyi using continuous long reads from single molecule, real-time sequencing.</title>
        <authorList>
            <person name="Chien J.-T."/>
            <person name="Pakala S.B."/>
            <person name="Geraldo J.A."/>
            <person name="Lapp S.A."/>
            <person name="Barnwell J.W."/>
            <person name="Kissinger J.C."/>
            <person name="Galinski M.R."/>
            <person name="Humphrey J.C."/>
        </authorList>
    </citation>
    <scope>NUCLEOTIDE SEQUENCE [LARGE SCALE GENOMIC DNA]</scope>
    <source>
        <strain evidence="4">Hackeri</strain>
    </source>
</reference>
<dbReference type="RefSeq" id="XP_019914595.1">
    <property type="nucleotide sequence ID" value="XM_020059136.1"/>
</dbReference>
<keyword evidence="2" id="KW-0812">Transmembrane</keyword>
<dbReference type="VEuPathDB" id="PlasmoDB:PCOAH_00023290"/>
<name>A0A1B1DYT2_9APIC</name>
<feature type="compositionally biased region" description="Basic and acidic residues" evidence="1">
    <location>
        <begin position="406"/>
        <end position="432"/>
    </location>
</feature>
<feature type="transmembrane region" description="Helical" evidence="2">
    <location>
        <begin position="1109"/>
        <end position="1126"/>
    </location>
</feature>
<feature type="compositionally biased region" description="Basic and acidic residues" evidence="1">
    <location>
        <begin position="810"/>
        <end position="821"/>
    </location>
</feature>
<feature type="compositionally biased region" description="Polar residues" evidence="1">
    <location>
        <begin position="796"/>
        <end position="809"/>
    </location>
</feature>
<evidence type="ECO:0000313" key="4">
    <source>
        <dbReference type="Proteomes" id="UP000092716"/>
    </source>
</evidence>
<feature type="compositionally biased region" description="Low complexity" evidence="1">
    <location>
        <begin position="243"/>
        <end position="320"/>
    </location>
</feature>
<sequence>LEVFTSAADMAKANKKNTKGKKTALRPILKISLFTFLVWIGKSSNNDGNYEGANGAQNLGKSQILRNGRLLSEQPKIEFDAVFSTFKDSFLDKMGLGDQEQNQIKDMMHSYFKNLDLAALERQVHENPEMFQQFAQFPNSLSDIQVPPNLLEQFPPPPGMLEQFNLPPDVLEKFPPPPNMLEEFQKDPNNFGPFGPLSPSMSTPPQPGTSASSDGEPKPGTSASFHLEPKPGTSSKEDDGEKPGPSSSMPGPSSSMPGPSSSMPGPSSGMPGPSSGMPGPSSGMPGPSSGMPGPSSGMPGPSSGMPGPSSGMPGPCSGMPGPLPPFPAFTDLFGPPKPGACENGQPCMPNFNFLEELQKNANSFGEPQKGENGVPGNLRGVEPKKDNKKQDGEQEGNNLTEGSKVVLEEGKEEKKEEATEGEKKKEKKKQVVVEEEENSEEDDDESDDQDEEFVDAIEEGNDEVFEDAVEKFEDLEQPPTLPQFPSQKAQTPQPQTPEPQTPEPQTPQSPEQTNFQPFGNFSFPGMPNLDMLLGQQLAKNEETSALTSFVNKLNLFGIDAKLSVNATFLVGLAYYNVKYFVYIMMFIIGLNLFRELGDIFTKFRLLNFNLHCYMYRHTKKMVFSRLVEGATPGKEPGQYAMVSSNSDGGTTAKDHGRGKIMGVFSACKVVTFALLFWLVQCCSMYSDVSMQDHYNMGRTAAVRPSRLLGEPVVEFDAVFDLYQRSFLDKMGCDSKQKDEIRTMMKSYFDKIDLGALAQQFEKNPWSMLQCPPGMPGMFLPQSGACPTALPGMCKPSNDSILGQSNPNESKSADPKEKKEGEENTSNGSDEQGTEGKQDGKIEDQKKIQMIFPTDNSNRSPVSNYLNFFNYLWSPSFIVMSSLMSACFGQYQLMMALFSILFLKGRTMMISYGGANVISACGGRARNVMGGDGYRNVEGLAGQCPRKGVKYAAFLKLLMFALFIWIVQDSHRSTRHGIAEGIPQQEQVAVHKGASRLLAESQMNFDEVYGTFKEHVLEKLGCDEEECQKVRNSVKSYFDKIKWNVENEQSAKESEEESGGSDNSSDRKNKGKRNYKCAGILGSLIDSVVNYKLTSLTIFILALGYFKSRYLLVVMSAVILLNVFWELESLNKKLKIL</sequence>
<feature type="non-terminal residue" evidence="3">
    <location>
        <position position="1"/>
    </location>
</feature>
<feature type="compositionally biased region" description="Acidic residues" evidence="1">
    <location>
        <begin position="433"/>
        <end position="452"/>
    </location>
</feature>
<feature type="transmembrane region" description="Helical" evidence="2">
    <location>
        <begin position="876"/>
        <end position="902"/>
    </location>
</feature>
<organism evidence="3 4">
    <name type="scientific">Plasmodium coatneyi</name>
    <dbReference type="NCBI Taxonomy" id="208452"/>
    <lineage>
        <taxon>Eukaryota</taxon>
        <taxon>Sar</taxon>
        <taxon>Alveolata</taxon>
        <taxon>Apicomplexa</taxon>
        <taxon>Aconoidasida</taxon>
        <taxon>Haemosporida</taxon>
        <taxon>Plasmodiidae</taxon>
        <taxon>Plasmodium</taxon>
    </lineage>
</organism>
<proteinExistence type="predicted"/>
<feature type="transmembrane region" description="Helical" evidence="2">
    <location>
        <begin position="1076"/>
        <end position="1103"/>
    </location>
</feature>
<feature type="transmembrane region" description="Helical" evidence="2">
    <location>
        <begin position="660"/>
        <end position="679"/>
    </location>
</feature>
<evidence type="ECO:0000256" key="2">
    <source>
        <dbReference type="SAM" id="Phobius"/>
    </source>
</evidence>
<evidence type="ECO:0000256" key="1">
    <source>
        <dbReference type="SAM" id="MobiDB-lite"/>
    </source>
</evidence>
<dbReference type="GeneID" id="30909057"/>
<gene>
    <name evidence="3" type="ORF">PCOAH_00023290</name>
</gene>
<keyword evidence="2" id="KW-0472">Membrane</keyword>
<evidence type="ECO:0000313" key="3">
    <source>
        <dbReference type="EMBL" id="ANQ07900.1"/>
    </source>
</evidence>
<accession>A0A1B1DYT2</accession>